<dbReference type="Gene3D" id="2.30.110.10">
    <property type="entry name" value="Electron Transport, Fmn-binding Protein, Chain A"/>
    <property type="match status" value="1"/>
</dbReference>
<organism evidence="3 4">
    <name type="scientific">Ruixingdingia sedimenti</name>
    <dbReference type="NCBI Taxonomy" id="3073604"/>
    <lineage>
        <taxon>Bacteria</taxon>
        <taxon>Pseudomonadati</taxon>
        <taxon>Pseudomonadota</taxon>
        <taxon>Alphaproteobacteria</taxon>
        <taxon>Rhodobacterales</taxon>
        <taxon>Paracoccaceae</taxon>
        <taxon>Ruixingdingia</taxon>
    </lineage>
</organism>
<dbReference type="Pfam" id="PF01613">
    <property type="entry name" value="Flavin_Reduct"/>
    <property type="match status" value="1"/>
</dbReference>
<dbReference type="InterPro" id="IPR050268">
    <property type="entry name" value="NADH-dep_flavin_reductase"/>
</dbReference>
<dbReference type="InterPro" id="IPR002563">
    <property type="entry name" value="Flavin_Rdtase-like_dom"/>
</dbReference>
<gene>
    <name evidence="3" type="ORF">RGD00_12760</name>
</gene>
<feature type="domain" description="Flavin reductase like" evidence="2">
    <location>
        <begin position="20"/>
        <end position="169"/>
    </location>
</feature>
<dbReference type="RefSeq" id="WP_310457719.1">
    <property type="nucleotide sequence ID" value="NZ_JAVKPH010000014.1"/>
</dbReference>
<proteinExistence type="predicted"/>
<accession>A0ABU1F9C1</accession>
<dbReference type="InterPro" id="IPR012349">
    <property type="entry name" value="Split_barrel_FMN-bd"/>
</dbReference>
<dbReference type="SUPFAM" id="SSF50475">
    <property type="entry name" value="FMN-binding split barrel"/>
    <property type="match status" value="1"/>
</dbReference>
<dbReference type="EMBL" id="JAVKPH010000014">
    <property type="protein sequence ID" value="MDR5653480.1"/>
    <property type="molecule type" value="Genomic_DNA"/>
</dbReference>
<dbReference type="PANTHER" id="PTHR30466:SF1">
    <property type="entry name" value="FMN REDUCTASE (NADH) RUTF"/>
    <property type="match status" value="1"/>
</dbReference>
<dbReference type="SMART" id="SM00903">
    <property type="entry name" value="Flavin_Reduct"/>
    <property type="match status" value="1"/>
</dbReference>
<evidence type="ECO:0000256" key="1">
    <source>
        <dbReference type="ARBA" id="ARBA00023002"/>
    </source>
</evidence>
<dbReference type="PANTHER" id="PTHR30466">
    <property type="entry name" value="FLAVIN REDUCTASE"/>
    <property type="match status" value="1"/>
</dbReference>
<sequence>MGVTIGTDPPAFAEKLRQSMRASAISVSLMTTRDEDGSYHGMAVTSANSLSMDPPSMMVAINRTASSHPVLMRSRTFCLNMIHNGQMEMLDLFCHSRMRAARFASPEWRPGLRGLPYLDSAIANLFCRIDESHDYGTHTVFFGRIEDIRISPRLDSTDPLIWINGAPARFEVDPGLHRRGDVVTAGRR</sequence>
<evidence type="ECO:0000313" key="4">
    <source>
        <dbReference type="Proteomes" id="UP001247754"/>
    </source>
</evidence>
<evidence type="ECO:0000313" key="3">
    <source>
        <dbReference type="EMBL" id="MDR5653480.1"/>
    </source>
</evidence>
<evidence type="ECO:0000259" key="2">
    <source>
        <dbReference type="SMART" id="SM00903"/>
    </source>
</evidence>
<name>A0ABU1F9C1_9RHOB</name>
<keyword evidence="4" id="KW-1185">Reference proteome</keyword>
<reference evidence="3 4" key="1">
    <citation type="submission" date="2023-09" db="EMBL/GenBank/DDBJ databases">
        <title>Xinfangfangia sedmenti sp. nov., isolated the sedment.</title>
        <authorList>
            <person name="Xu L."/>
        </authorList>
    </citation>
    <scope>NUCLEOTIDE SEQUENCE [LARGE SCALE GENOMIC DNA]</scope>
    <source>
        <strain evidence="3 4">LG-4</strain>
    </source>
</reference>
<comment type="caution">
    <text evidence="3">The sequence shown here is derived from an EMBL/GenBank/DDBJ whole genome shotgun (WGS) entry which is preliminary data.</text>
</comment>
<protein>
    <submittedName>
        <fullName evidence="3">Flavin reductase family protein</fullName>
    </submittedName>
</protein>
<dbReference type="Proteomes" id="UP001247754">
    <property type="component" value="Unassembled WGS sequence"/>
</dbReference>
<keyword evidence="1" id="KW-0560">Oxidoreductase</keyword>